<dbReference type="AlphaFoldDB" id="A0A521ASZ9"/>
<name>A0A521ASZ9_9BACT</name>
<protein>
    <submittedName>
        <fullName evidence="1">Uncharacterized protein</fullName>
    </submittedName>
</protein>
<gene>
    <name evidence="1" type="ORF">SAMN06265218_101346</name>
</gene>
<accession>A0A521ASZ9</accession>
<dbReference type="Proteomes" id="UP000317593">
    <property type="component" value="Unassembled WGS sequence"/>
</dbReference>
<organism evidence="1 2">
    <name type="scientific">Fodinibius sediminis</name>
    <dbReference type="NCBI Taxonomy" id="1214077"/>
    <lineage>
        <taxon>Bacteria</taxon>
        <taxon>Pseudomonadati</taxon>
        <taxon>Balneolota</taxon>
        <taxon>Balneolia</taxon>
        <taxon>Balneolales</taxon>
        <taxon>Balneolaceae</taxon>
        <taxon>Fodinibius</taxon>
    </lineage>
</organism>
<proteinExistence type="predicted"/>
<evidence type="ECO:0000313" key="2">
    <source>
        <dbReference type="Proteomes" id="UP000317593"/>
    </source>
</evidence>
<reference evidence="1 2" key="1">
    <citation type="submission" date="2017-05" db="EMBL/GenBank/DDBJ databases">
        <authorList>
            <person name="Varghese N."/>
            <person name="Submissions S."/>
        </authorList>
    </citation>
    <scope>NUCLEOTIDE SEQUENCE [LARGE SCALE GENOMIC DNA]</scope>
    <source>
        <strain evidence="1 2">DSM 21194</strain>
    </source>
</reference>
<keyword evidence="2" id="KW-1185">Reference proteome</keyword>
<evidence type="ECO:0000313" key="1">
    <source>
        <dbReference type="EMBL" id="SMO37760.1"/>
    </source>
</evidence>
<dbReference type="OrthoDB" id="1523837at2"/>
<dbReference type="EMBL" id="FXTH01000001">
    <property type="protein sequence ID" value="SMO37760.1"/>
    <property type="molecule type" value="Genomic_DNA"/>
</dbReference>
<dbReference type="RefSeq" id="WP_142712801.1">
    <property type="nucleotide sequence ID" value="NZ_FXTH01000001.1"/>
</dbReference>
<sequence>MINHSSKQNYLHRLSAVTGLIILFLWTSPATLRAQMFSVEEERPQFRQPGTELYVGFEPTSVSYQGNLQAEGAGQFNYDDPLIRLGYSSRSLNLYMGVGGKLTGSDRVAYFDIGGNLNFGLQLYRSRKVLLKIPVRISSRLTNITTDETAFNLDRFRFGSLTAGAGLQVNARPATDFRIQAGAVPSYGFTFASGGLFGGSLGSIALESKIFFDRLWNSIGLSAGYKYDLRDYRVEEQKYDYRIQGHSIQLGVTF</sequence>